<accession>A0AAD1XT58</accession>
<dbReference type="Gene3D" id="3.40.30.10">
    <property type="entry name" value="Glutaredoxin"/>
    <property type="match status" value="1"/>
</dbReference>
<evidence type="ECO:0000313" key="9">
    <source>
        <dbReference type="Proteomes" id="UP001295684"/>
    </source>
</evidence>
<dbReference type="AlphaFoldDB" id="A0AAD1XT58"/>
<dbReference type="InterPro" id="IPR036282">
    <property type="entry name" value="Glutathione-S-Trfase_C_sf"/>
</dbReference>
<comment type="similarity">
    <text evidence="2">Belongs to the GST superfamily. Mu family.</text>
</comment>
<feature type="domain" description="GST N-terminal" evidence="6">
    <location>
        <begin position="4"/>
        <end position="91"/>
    </location>
</feature>
<dbReference type="Pfam" id="PF14497">
    <property type="entry name" value="GST_C_3"/>
    <property type="match status" value="1"/>
</dbReference>
<evidence type="ECO:0000256" key="3">
    <source>
        <dbReference type="ARBA" id="ARBA00012452"/>
    </source>
</evidence>
<dbReference type="InterPro" id="IPR004045">
    <property type="entry name" value="Glutathione_S-Trfase_N"/>
</dbReference>
<organism evidence="8 9">
    <name type="scientific">Euplotes crassus</name>
    <dbReference type="NCBI Taxonomy" id="5936"/>
    <lineage>
        <taxon>Eukaryota</taxon>
        <taxon>Sar</taxon>
        <taxon>Alveolata</taxon>
        <taxon>Ciliophora</taxon>
        <taxon>Intramacronucleata</taxon>
        <taxon>Spirotrichea</taxon>
        <taxon>Hypotrichia</taxon>
        <taxon>Euplotida</taxon>
        <taxon>Euplotidae</taxon>
        <taxon>Moneuplotes</taxon>
    </lineage>
</organism>
<dbReference type="InterPro" id="IPR036249">
    <property type="entry name" value="Thioredoxin-like_sf"/>
</dbReference>
<evidence type="ECO:0000256" key="2">
    <source>
        <dbReference type="ARBA" id="ARBA00005861"/>
    </source>
</evidence>
<comment type="function">
    <text evidence="1">Conjugation of reduced glutathione to a wide number of exogenous and endogenous hydrophobic electrophiles.</text>
</comment>
<proteinExistence type="inferred from homology"/>
<dbReference type="GO" id="GO:0004364">
    <property type="term" value="F:glutathione transferase activity"/>
    <property type="evidence" value="ECO:0007669"/>
    <property type="project" value="UniProtKB-EC"/>
</dbReference>
<evidence type="ECO:0000256" key="1">
    <source>
        <dbReference type="ARBA" id="ARBA00003701"/>
    </source>
</evidence>
<dbReference type="PANTHER" id="PTHR11571:SF222">
    <property type="entry name" value="GLUTATHIONE TRANSFERASE"/>
    <property type="match status" value="1"/>
</dbReference>
<dbReference type="InterPro" id="IPR040079">
    <property type="entry name" value="Glutathione_S-Trfase"/>
</dbReference>
<dbReference type="Proteomes" id="UP001295684">
    <property type="component" value="Unassembled WGS sequence"/>
</dbReference>
<dbReference type="PRINTS" id="PR01267">
    <property type="entry name" value="GSTRNSFRASEM"/>
</dbReference>
<dbReference type="GO" id="GO:0042802">
    <property type="term" value="F:identical protein binding"/>
    <property type="evidence" value="ECO:0007669"/>
    <property type="project" value="UniProtKB-ARBA"/>
</dbReference>
<evidence type="ECO:0000259" key="6">
    <source>
        <dbReference type="PROSITE" id="PS50404"/>
    </source>
</evidence>
<gene>
    <name evidence="8" type="ORF">ECRASSUSDP1_LOCUS20253</name>
</gene>
<dbReference type="PANTHER" id="PTHR11571">
    <property type="entry name" value="GLUTATHIONE S-TRANSFERASE"/>
    <property type="match status" value="1"/>
</dbReference>
<protein>
    <recommendedName>
        <fullName evidence="3">glutathione transferase</fullName>
        <ecNumber evidence="3">2.5.1.18</ecNumber>
    </recommendedName>
</protein>
<reference evidence="8" key="1">
    <citation type="submission" date="2023-07" db="EMBL/GenBank/DDBJ databases">
        <authorList>
            <consortium name="AG Swart"/>
            <person name="Singh M."/>
            <person name="Singh A."/>
            <person name="Seah K."/>
            <person name="Emmerich C."/>
        </authorList>
    </citation>
    <scope>NUCLEOTIDE SEQUENCE</scope>
    <source>
        <strain evidence="8">DP1</strain>
    </source>
</reference>
<evidence type="ECO:0000256" key="4">
    <source>
        <dbReference type="ARBA" id="ARBA00022679"/>
    </source>
</evidence>
<dbReference type="EC" id="2.5.1.18" evidence="3"/>
<dbReference type="InterPro" id="IPR010987">
    <property type="entry name" value="Glutathione-S-Trfase_C-like"/>
</dbReference>
<dbReference type="Gene3D" id="1.20.1050.10">
    <property type="match status" value="1"/>
</dbReference>
<keyword evidence="9" id="KW-1185">Reference proteome</keyword>
<evidence type="ECO:0000256" key="5">
    <source>
        <dbReference type="ARBA" id="ARBA00047960"/>
    </source>
</evidence>
<comment type="catalytic activity">
    <reaction evidence="5">
        <text>RX + glutathione = an S-substituted glutathione + a halide anion + H(+)</text>
        <dbReference type="Rhea" id="RHEA:16437"/>
        <dbReference type="ChEBI" id="CHEBI:15378"/>
        <dbReference type="ChEBI" id="CHEBI:16042"/>
        <dbReference type="ChEBI" id="CHEBI:17792"/>
        <dbReference type="ChEBI" id="CHEBI:57925"/>
        <dbReference type="ChEBI" id="CHEBI:90779"/>
        <dbReference type="EC" id="2.5.1.18"/>
    </reaction>
</comment>
<dbReference type="SFLD" id="SFLDS00019">
    <property type="entry name" value="Glutathione_Transferase_(cytos"/>
    <property type="match status" value="1"/>
</dbReference>
<comment type="caution">
    <text evidence="8">The sequence shown here is derived from an EMBL/GenBank/DDBJ whole genome shotgun (WGS) entry which is preliminary data.</text>
</comment>
<evidence type="ECO:0000313" key="8">
    <source>
        <dbReference type="EMBL" id="CAI2378853.1"/>
    </source>
</evidence>
<keyword evidence="4" id="KW-0808">Transferase</keyword>
<dbReference type="InterPro" id="IPR003081">
    <property type="entry name" value="GST_mu"/>
</dbReference>
<dbReference type="GO" id="GO:0006749">
    <property type="term" value="P:glutathione metabolic process"/>
    <property type="evidence" value="ECO:0007669"/>
    <property type="project" value="TreeGrafter"/>
</dbReference>
<sequence length="222" mass="25622">MESKKLIIGYWNIRGLVRHVEYVLEYCGADYETKLYELGDGPDFSKKVWFDEKFNLGLEFPNLPYVIDGDFTLTETVPVMFYIAEKYKPELNGETAKEKGKVKMLMAILHGLKWDLTMHCYRSDDANEGLKLSFEGLENISKCLGDKDFFLGDKLSLPDLYIAELIALIKAFDTENTLAENYPNIDALHKRVDELPEIKAFLESDRCRDFKFNNKSAKLFPS</sequence>
<feature type="domain" description="GST C-terminal" evidence="7">
    <location>
        <begin position="95"/>
        <end position="217"/>
    </location>
</feature>
<dbReference type="InterPro" id="IPR004046">
    <property type="entry name" value="GST_C"/>
</dbReference>
<dbReference type="SUPFAM" id="SSF47616">
    <property type="entry name" value="GST C-terminal domain-like"/>
    <property type="match status" value="1"/>
</dbReference>
<name>A0AAD1XT58_EUPCR</name>
<dbReference type="Pfam" id="PF02798">
    <property type="entry name" value="GST_N"/>
    <property type="match status" value="1"/>
</dbReference>
<dbReference type="InterPro" id="IPR050213">
    <property type="entry name" value="GST_superfamily"/>
</dbReference>
<dbReference type="SUPFAM" id="SSF52833">
    <property type="entry name" value="Thioredoxin-like"/>
    <property type="match status" value="1"/>
</dbReference>
<dbReference type="PROSITE" id="PS50405">
    <property type="entry name" value="GST_CTER"/>
    <property type="match status" value="1"/>
</dbReference>
<dbReference type="PROSITE" id="PS50404">
    <property type="entry name" value="GST_NTER"/>
    <property type="match status" value="1"/>
</dbReference>
<dbReference type="EMBL" id="CAMPGE010020630">
    <property type="protein sequence ID" value="CAI2378853.1"/>
    <property type="molecule type" value="Genomic_DNA"/>
</dbReference>
<evidence type="ECO:0000259" key="7">
    <source>
        <dbReference type="PROSITE" id="PS50405"/>
    </source>
</evidence>